<dbReference type="InterPro" id="IPR013766">
    <property type="entry name" value="Thioredoxin_domain"/>
</dbReference>
<protein>
    <submittedName>
        <fullName evidence="2">Alkyl hydroperoxide reductase</fullName>
    </submittedName>
    <submittedName>
        <fullName evidence="3">Thiol-disulfide oxidoreductase resA</fullName>
    </submittedName>
</protein>
<reference evidence="2 4" key="1">
    <citation type="submission" date="2016-06" db="EMBL/GenBank/DDBJ databases">
        <title>Complete genome sequence of Edwardsiella hoshinae ATCC 35051.</title>
        <authorList>
            <person name="Reichley S.R."/>
            <person name="Waldbieser G.C."/>
            <person name="Lawrence M.L."/>
            <person name="Griffin M.J."/>
        </authorList>
    </citation>
    <scope>NUCLEOTIDE SEQUENCE [LARGE SCALE GENOMIC DNA]</scope>
    <source>
        <strain evidence="2 4">ATCC 35051</strain>
    </source>
</reference>
<organism evidence="3 5">
    <name type="scientific">Edwardsiella hoshinae</name>
    <dbReference type="NCBI Taxonomy" id="93378"/>
    <lineage>
        <taxon>Bacteria</taxon>
        <taxon>Pseudomonadati</taxon>
        <taxon>Pseudomonadota</taxon>
        <taxon>Gammaproteobacteria</taxon>
        <taxon>Enterobacterales</taxon>
        <taxon>Hafniaceae</taxon>
        <taxon>Edwardsiella</taxon>
    </lineage>
</organism>
<evidence type="ECO:0000259" key="1">
    <source>
        <dbReference type="PROSITE" id="PS51352"/>
    </source>
</evidence>
<dbReference type="InterPro" id="IPR036249">
    <property type="entry name" value="Thioredoxin-like_sf"/>
</dbReference>
<dbReference type="Gene3D" id="3.40.30.10">
    <property type="entry name" value="Glutaredoxin"/>
    <property type="match status" value="1"/>
</dbReference>
<keyword evidence="4" id="KW-1185">Reference proteome</keyword>
<dbReference type="EMBL" id="CP016043">
    <property type="protein sequence ID" value="AOV96379.1"/>
    <property type="molecule type" value="Genomic_DNA"/>
</dbReference>
<name>A0A376DAY2_9GAMM</name>
<sequence length="167" mass="18502">MRRLGRWARQGALLLLLLAMVTGVMDMLRRPQLPAVLPAQLTDLAGRPLALTALSAERPLLIYVWASWCGVCRVTSPTVDALARHGENVVTLALRSGDDARLSQLLTQRGWRFPVINDADGRLSAAWRVGVTPTFIILSRGQVVGSTTGWSSYPGLWLRLRWAQWFA</sequence>
<feature type="domain" description="Thioredoxin" evidence="1">
    <location>
        <begin position="30"/>
        <end position="167"/>
    </location>
</feature>
<dbReference type="Pfam" id="PF00578">
    <property type="entry name" value="AhpC-TSA"/>
    <property type="match status" value="1"/>
</dbReference>
<dbReference type="Proteomes" id="UP000175893">
    <property type="component" value="Chromosome"/>
</dbReference>
<dbReference type="KEGG" id="eho:A9798_05105"/>
<dbReference type="GO" id="GO:0016209">
    <property type="term" value="F:antioxidant activity"/>
    <property type="evidence" value="ECO:0007669"/>
    <property type="project" value="InterPro"/>
</dbReference>
<gene>
    <name evidence="3" type="primary">resA</name>
    <name evidence="2" type="ORF">A9798_05105</name>
    <name evidence="3" type="ORF">NCTC12121_01096</name>
</gene>
<dbReference type="SUPFAM" id="SSF52833">
    <property type="entry name" value="Thioredoxin-like"/>
    <property type="match status" value="1"/>
</dbReference>
<dbReference type="RefSeq" id="WP_024522554.1">
    <property type="nucleotide sequence ID" value="NZ_CP016043.1"/>
</dbReference>
<dbReference type="EMBL" id="UFXZ01000001">
    <property type="protein sequence ID" value="STC86202.1"/>
    <property type="molecule type" value="Genomic_DNA"/>
</dbReference>
<dbReference type="InterPro" id="IPR000866">
    <property type="entry name" value="AhpC/TSA"/>
</dbReference>
<evidence type="ECO:0000313" key="5">
    <source>
        <dbReference type="Proteomes" id="UP000255248"/>
    </source>
</evidence>
<accession>A0A376DAY2</accession>
<proteinExistence type="predicted"/>
<dbReference type="PANTHER" id="PTHR42852:SF17">
    <property type="entry name" value="THIOREDOXIN-LIKE PROTEIN HI_1115"/>
    <property type="match status" value="1"/>
</dbReference>
<evidence type="ECO:0000313" key="4">
    <source>
        <dbReference type="Proteomes" id="UP000175893"/>
    </source>
</evidence>
<dbReference type="AlphaFoldDB" id="A0A376DAY2"/>
<dbReference type="Proteomes" id="UP000255248">
    <property type="component" value="Unassembled WGS sequence"/>
</dbReference>
<dbReference type="GO" id="GO:0016491">
    <property type="term" value="F:oxidoreductase activity"/>
    <property type="evidence" value="ECO:0007669"/>
    <property type="project" value="InterPro"/>
</dbReference>
<evidence type="ECO:0000313" key="3">
    <source>
        <dbReference type="EMBL" id="STC86202.1"/>
    </source>
</evidence>
<dbReference type="CDD" id="cd03011">
    <property type="entry name" value="TlpA_like_ScsD_MtbDsbE"/>
    <property type="match status" value="1"/>
</dbReference>
<dbReference type="STRING" id="93378.A9798_05105"/>
<dbReference type="OrthoDB" id="9796554at2"/>
<dbReference type="InterPro" id="IPR050553">
    <property type="entry name" value="Thioredoxin_ResA/DsbE_sf"/>
</dbReference>
<reference evidence="3 5" key="2">
    <citation type="submission" date="2018-06" db="EMBL/GenBank/DDBJ databases">
        <authorList>
            <consortium name="Pathogen Informatics"/>
            <person name="Doyle S."/>
        </authorList>
    </citation>
    <scope>NUCLEOTIDE SEQUENCE [LARGE SCALE GENOMIC DNA]</scope>
    <source>
        <strain evidence="3 5">NCTC12121</strain>
    </source>
</reference>
<dbReference type="PROSITE" id="PS51352">
    <property type="entry name" value="THIOREDOXIN_2"/>
    <property type="match status" value="1"/>
</dbReference>
<dbReference type="PANTHER" id="PTHR42852">
    <property type="entry name" value="THIOL:DISULFIDE INTERCHANGE PROTEIN DSBE"/>
    <property type="match status" value="1"/>
</dbReference>
<evidence type="ECO:0000313" key="2">
    <source>
        <dbReference type="EMBL" id="AOV96379.1"/>
    </source>
</evidence>